<dbReference type="GO" id="GO:0030007">
    <property type="term" value="P:intracellular potassium ion homeostasis"/>
    <property type="evidence" value="ECO:0007669"/>
    <property type="project" value="TreeGrafter"/>
</dbReference>
<accession>A0A1S2VPD7</accession>
<dbReference type="InterPro" id="IPR006068">
    <property type="entry name" value="ATPase_P-typ_cation-transptr_C"/>
</dbReference>
<dbReference type="SFLD" id="SFLDS00003">
    <property type="entry name" value="Haloacid_Dehalogenase"/>
    <property type="match status" value="1"/>
</dbReference>
<dbReference type="NCBIfam" id="TIGR01494">
    <property type="entry name" value="ATPase_P-type"/>
    <property type="match status" value="2"/>
</dbReference>
<dbReference type="GO" id="GO:1990573">
    <property type="term" value="P:potassium ion import across plasma membrane"/>
    <property type="evidence" value="ECO:0007669"/>
    <property type="project" value="TreeGrafter"/>
</dbReference>
<dbReference type="InterPro" id="IPR018303">
    <property type="entry name" value="ATPase_P-typ_P_site"/>
</dbReference>
<dbReference type="FunFam" id="3.40.50.1000:FF:000083">
    <property type="entry name" value="Sodium/potassium-transporting ATPase subunit alpha"/>
    <property type="match status" value="1"/>
</dbReference>
<dbReference type="Pfam" id="PF00122">
    <property type="entry name" value="E1-E2_ATPase"/>
    <property type="match status" value="1"/>
</dbReference>
<evidence type="ECO:0000256" key="5">
    <source>
        <dbReference type="ARBA" id="ARBA00022741"/>
    </source>
</evidence>
<reference evidence="12 13" key="1">
    <citation type="submission" date="2016-10" db="EMBL/GenBank/DDBJ databases">
        <title>Arsenicibacter rosenii gen. nov., sp. nov., an efficient arsenic-methylating bacterium isolated from an arsenic-contaminated paddy soil.</title>
        <authorList>
            <person name="Huang K."/>
        </authorList>
    </citation>
    <scope>NUCLEOTIDE SEQUENCE [LARGE SCALE GENOMIC DNA]</scope>
    <source>
        <strain evidence="12 13">SM-1</strain>
    </source>
</reference>
<dbReference type="SUPFAM" id="SSF56784">
    <property type="entry name" value="HAD-like"/>
    <property type="match status" value="1"/>
</dbReference>
<dbReference type="AlphaFoldDB" id="A0A1S2VPD7"/>
<dbReference type="Gene3D" id="1.20.1110.10">
    <property type="entry name" value="Calcium-transporting ATPase, transmembrane domain"/>
    <property type="match status" value="1"/>
</dbReference>
<evidence type="ECO:0000256" key="4">
    <source>
        <dbReference type="ARBA" id="ARBA00022692"/>
    </source>
</evidence>
<dbReference type="InterPro" id="IPR059000">
    <property type="entry name" value="ATPase_P-type_domA"/>
</dbReference>
<keyword evidence="7" id="KW-1278">Translocase</keyword>
<dbReference type="GO" id="GO:0005524">
    <property type="term" value="F:ATP binding"/>
    <property type="evidence" value="ECO:0007669"/>
    <property type="project" value="UniProtKB-KW"/>
</dbReference>
<evidence type="ECO:0000256" key="7">
    <source>
        <dbReference type="ARBA" id="ARBA00022967"/>
    </source>
</evidence>
<dbReference type="SMART" id="SM00831">
    <property type="entry name" value="Cation_ATPase_N"/>
    <property type="match status" value="1"/>
</dbReference>
<evidence type="ECO:0000256" key="8">
    <source>
        <dbReference type="ARBA" id="ARBA00022989"/>
    </source>
</evidence>
<name>A0A1S2VPD7_9BACT</name>
<evidence type="ECO:0000256" key="1">
    <source>
        <dbReference type="ARBA" id="ARBA00004651"/>
    </source>
</evidence>
<feature type="transmembrane region" description="Helical" evidence="10">
    <location>
        <begin position="283"/>
        <end position="307"/>
    </location>
</feature>
<evidence type="ECO:0000313" key="12">
    <source>
        <dbReference type="EMBL" id="OIN60115.1"/>
    </source>
</evidence>
<evidence type="ECO:0000256" key="9">
    <source>
        <dbReference type="ARBA" id="ARBA00023136"/>
    </source>
</evidence>
<dbReference type="InterPro" id="IPR008250">
    <property type="entry name" value="ATPase_P-typ_transduc_dom_A_sf"/>
</dbReference>
<dbReference type="Pfam" id="PF00690">
    <property type="entry name" value="Cation_ATPase_N"/>
    <property type="match status" value="1"/>
</dbReference>
<organism evidence="12 13">
    <name type="scientific">Arsenicibacter rosenii</name>
    <dbReference type="NCBI Taxonomy" id="1750698"/>
    <lineage>
        <taxon>Bacteria</taxon>
        <taxon>Pseudomonadati</taxon>
        <taxon>Bacteroidota</taxon>
        <taxon>Cytophagia</taxon>
        <taxon>Cytophagales</taxon>
        <taxon>Spirosomataceae</taxon>
        <taxon>Arsenicibacter</taxon>
    </lineage>
</organism>
<evidence type="ECO:0000256" key="6">
    <source>
        <dbReference type="ARBA" id="ARBA00022840"/>
    </source>
</evidence>
<dbReference type="SFLD" id="SFLDF00027">
    <property type="entry name" value="p-type_atpase"/>
    <property type="match status" value="1"/>
</dbReference>
<feature type="transmembrane region" description="Helical" evidence="10">
    <location>
        <begin position="845"/>
        <end position="865"/>
    </location>
</feature>
<feature type="transmembrane region" description="Helical" evidence="10">
    <location>
        <begin position="726"/>
        <end position="746"/>
    </location>
</feature>
<evidence type="ECO:0000259" key="11">
    <source>
        <dbReference type="SMART" id="SM00831"/>
    </source>
</evidence>
<keyword evidence="13" id="KW-1185">Reference proteome</keyword>
<dbReference type="InterPro" id="IPR001757">
    <property type="entry name" value="P_typ_ATPase"/>
</dbReference>
<dbReference type="Pfam" id="PF00689">
    <property type="entry name" value="Cation_ATPase_C"/>
    <property type="match status" value="1"/>
</dbReference>
<proteinExistence type="inferred from homology"/>
<dbReference type="InterPro" id="IPR023298">
    <property type="entry name" value="ATPase_P-typ_TM_dom_sf"/>
</dbReference>
<gene>
    <name evidence="12" type="ORF">BLX24_04530</name>
</gene>
<comment type="caution">
    <text evidence="12">The sequence shown here is derived from an EMBL/GenBank/DDBJ whole genome shotgun (WGS) entry which is preliminary data.</text>
</comment>
<keyword evidence="6" id="KW-0067">ATP-binding</keyword>
<dbReference type="Proteomes" id="UP000181790">
    <property type="component" value="Unassembled WGS sequence"/>
</dbReference>
<keyword evidence="3" id="KW-1003">Cell membrane</keyword>
<dbReference type="GO" id="GO:0006883">
    <property type="term" value="P:intracellular sodium ion homeostasis"/>
    <property type="evidence" value="ECO:0007669"/>
    <property type="project" value="TreeGrafter"/>
</dbReference>
<dbReference type="GO" id="GO:0016887">
    <property type="term" value="F:ATP hydrolysis activity"/>
    <property type="evidence" value="ECO:0007669"/>
    <property type="project" value="InterPro"/>
</dbReference>
<dbReference type="PANTHER" id="PTHR43294">
    <property type="entry name" value="SODIUM/POTASSIUM-TRANSPORTING ATPASE SUBUNIT ALPHA"/>
    <property type="match status" value="1"/>
</dbReference>
<feature type="transmembrane region" description="Helical" evidence="10">
    <location>
        <begin position="89"/>
        <end position="110"/>
    </location>
</feature>
<dbReference type="InterPro" id="IPR044492">
    <property type="entry name" value="P_typ_ATPase_HD_dom"/>
</dbReference>
<dbReference type="EMBL" id="MORL01000002">
    <property type="protein sequence ID" value="OIN60115.1"/>
    <property type="molecule type" value="Genomic_DNA"/>
</dbReference>
<dbReference type="SUPFAM" id="SSF81660">
    <property type="entry name" value="Metal cation-transporting ATPase, ATP-binding domain N"/>
    <property type="match status" value="1"/>
</dbReference>
<dbReference type="GO" id="GO:0036376">
    <property type="term" value="P:sodium ion export across plasma membrane"/>
    <property type="evidence" value="ECO:0007669"/>
    <property type="project" value="TreeGrafter"/>
</dbReference>
<dbReference type="Gene3D" id="3.40.50.1000">
    <property type="entry name" value="HAD superfamily/HAD-like"/>
    <property type="match status" value="1"/>
</dbReference>
<keyword evidence="5" id="KW-0547">Nucleotide-binding</keyword>
<feature type="transmembrane region" description="Helical" evidence="10">
    <location>
        <begin position="877"/>
        <end position="896"/>
    </location>
</feature>
<evidence type="ECO:0000256" key="2">
    <source>
        <dbReference type="ARBA" id="ARBA00005675"/>
    </source>
</evidence>
<feature type="domain" description="Cation-transporting P-type ATPase N-terminal" evidence="11">
    <location>
        <begin position="11"/>
        <end position="85"/>
    </location>
</feature>
<dbReference type="InterPro" id="IPR036412">
    <property type="entry name" value="HAD-like_sf"/>
</dbReference>
<dbReference type="Pfam" id="PF13246">
    <property type="entry name" value="Cation_ATPase"/>
    <property type="match status" value="1"/>
</dbReference>
<dbReference type="GO" id="GO:0005886">
    <property type="term" value="C:plasma membrane"/>
    <property type="evidence" value="ECO:0007669"/>
    <property type="project" value="UniProtKB-SubCell"/>
</dbReference>
<dbReference type="PRINTS" id="PR00120">
    <property type="entry name" value="HATPASE"/>
</dbReference>
<feature type="transmembrane region" description="Helical" evidence="10">
    <location>
        <begin position="807"/>
        <end position="825"/>
    </location>
</feature>
<protein>
    <submittedName>
        <fullName evidence="12">ATPase</fullName>
    </submittedName>
</protein>
<dbReference type="PANTHER" id="PTHR43294:SF21">
    <property type="entry name" value="CATION TRANSPORTING ATPASE"/>
    <property type="match status" value="1"/>
</dbReference>
<evidence type="ECO:0000256" key="10">
    <source>
        <dbReference type="SAM" id="Phobius"/>
    </source>
</evidence>
<dbReference type="InterPro" id="IPR050510">
    <property type="entry name" value="Cation_transp_ATPase_P-type"/>
</dbReference>
<comment type="subcellular location">
    <subcellularLocation>
        <location evidence="1">Cell membrane</location>
        <topology evidence="1">Multi-pass membrane protein</topology>
    </subcellularLocation>
</comment>
<feature type="transmembrane region" description="Helical" evidence="10">
    <location>
        <begin position="65"/>
        <end position="83"/>
    </location>
</feature>
<dbReference type="InterPro" id="IPR004014">
    <property type="entry name" value="ATPase_P-typ_cation-transptr_N"/>
</dbReference>
<sequence>MTTKASNPPMLPHQIPVAGLPDQFKVDLQRGLTDAEAKQRFDEHGPNALQEAKRESAFQIAVRQFNSIIVWILAAAAVISFVLEDTVEGWAIIAVVLINAITGFVLEWNAQQSMDALRQMDTAPARVLRNGRVHEISSEELTIGDVLIVEAGDVVAADANLFDVNQLEVNESSLTGESLPVAKQTDTPEADAPLGDQYNRLFKGTAVTAGNGKAVVTGIGQETELGKIATMVEEAERTATPLEEKLDSLARVLIWVTLGLAILFLGVGLLRGEEPESLIKTSVALAIAAIPEGMSVVSTIALAYGMLRLARKKVIVKRLSAVETLGSTNVIFTDKTGTLTQNRIEVHAIQTPEGYAELQIDAAAKTQRVSAGDQALPATDNSQLLMLTGILCNNADYDTDQEPHKEIGDPVEVALLKWAYSTGKDIDTLKSQWPRQAEKAFSSDTRIMGTLHEVNAGQLAEMPAPGGKYFVAVKGAIEEVMERCTGLDEKTRQAQQDVSEQMAADGLRTLGFACRTTDTRPGDDFAGSDLTYLGLIGFLDPPRTEVTPALEECRKAGIKVIMVTGDHPATALTIARQVKLVDEDETLVLTGKDLKPIGELSDAEKARIMESRVFARVNPAQKLDMIDLYQQHGDIVGMTGDGVNDAPALKKSDIGIAMGLRGTQVAAETADMVLKDDSFASIVKAIGQGRVIFENIRKFVLFLLSCNLSEIFVVTFAGFLNVGNPLLPLQILFINIVTDVFPALALGVGRENRQLMHEPPRDPKQPILIAADWRLVVAYALAMTLSVLGIFWIGIHELGFTQAEANTVTFYSLSVAQLFHVFNLYSGDVTFGRLFKNEITRNKYIWWAILLCTGILLLTYFVPFLRSVLSIQELTAAPLELILAAGLLPVLLIQLLRKVTGWGH</sequence>
<dbReference type="PRINTS" id="PR00119">
    <property type="entry name" value="CATATPASE"/>
</dbReference>
<dbReference type="PROSITE" id="PS00154">
    <property type="entry name" value="ATPASE_E1_E2"/>
    <property type="match status" value="1"/>
</dbReference>
<dbReference type="InterPro" id="IPR023299">
    <property type="entry name" value="ATPase_P-typ_cyto_dom_N"/>
</dbReference>
<dbReference type="Gene3D" id="2.70.150.10">
    <property type="entry name" value="Calcium-transporting ATPase, cytoplasmic transduction domain A"/>
    <property type="match status" value="1"/>
</dbReference>
<dbReference type="OrthoDB" id="1521937at2"/>
<dbReference type="Gene3D" id="3.40.1110.10">
    <property type="entry name" value="Calcium-transporting ATPase, cytoplasmic domain N"/>
    <property type="match status" value="1"/>
</dbReference>
<comment type="similarity">
    <text evidence="2">Belongs to the cation transport ATPase (P-type) (TC 3.A.3) family. Type IIA subfamily.</text>
</comment>
<feature type="transmembrane region" description="Helical" evidence="10">
    <location>
        <begin position="767"/>
        <end position="795"/>
    </location>
</feature>
<dbReference type="GO" id="GO:0005391">
    <property type="term" value="F:P-type sodium:potassium-exchanging transporter activity"/>
    <property type="evidence" value="ECO:0007669"/>
    <property type="project" value="TreeGrafter"/>
</dbReference>
<feature type="transmembrane region" description="Helical" evidence="10">
    <location>
        <begin position="252"/>
        <end position="271"/>
    </location>
</feature>
<feature type="transmembrane region" description="Helical" evidence="10">
    <location>
        <begin position="699"/>
        <end position="720"/>
    </location>
</feature>
<evidence type="ECO:0000256" key="3">
    <source>
        <dbReference type="ARBA" id="ARBA00022475"/>
    </source>
</evidence>
<keyword evidence="4 10" id="KW-0812">Transmembrane</keyword>
<keyword evidence="8 10" id="KW-1133">Transmembrane helix</keyword>
<dbReference type="InterPro" id="IPR023214">
    <property type="entry name" value="HAD_sf"/>
</dbReference>
<evidence type="ECO:0000313" key="13">
    <source>
        <dbReference type="Proteomes" id="UP000181790"/>
    </source>
</evidence>
<dbReference type="GO" id="GO:1902600">
    <property type="term" value="P:proton transmembrane transport"/>
    <property type="evidence" value="ECO:0007669"/>
    <property type="project" value="TreeGrafter"/>
</dbReference>
<dbReference type="SUPFAM" id="SSF81653">
    <property type="entry name" value="Calcium ATPase, transduction domain A"/>
    <property type="match status" value="1"/>
</dbReference>
<keyword evidence="9 10" id="KW-0472">Membrane</keyword>
<dbReference type="SFLD" id="SFLDG00002">
    <property type="entry name" value="C1.7:_P-type_atpase_like"/>
    <property type="match status" value="1"/>
</dbReference>
<dbReference type="SUPFAM" id="SSF81665">
    <property type="entry name" value="Calcium ATPase, transmembrane domain M"/>
    <property type="match status" value="1"/>
</dbReference>